<evidence type="ECO:0000256" key="1">
    <source>
        <dbReference type="SAM" id="MobiDB-lite"/>
    </source>
</evidence>
<dbReference type="eggNOG" id="ENOG502SUYN">
    <property type="taxonomic scope" value="Eukaryota"/>
</dbReference>
<protein>
    <submittedName>
        <fullName evidence="2">Uncharacterized protein</fullName>
    </submittedName>
</protein>
<name>T5ANL0_OPHSC</name>
<accession>T5ANL0</accession>
<evidence type="ECO:0000313" key="2">
    <source>
        <dbReference type="EMBL" id="EQL03332.1"/>
    </source>
</evidence>
<dbReference type="Proteomes" id="UP000019374">
    <property type="component" value="Unassembled WGS sequence"/>
</dbReference>
<feature type="compositionally biased region" description="Acidic residues" evidence="1">
    <location>
        <begin position="131"/>
        <end position="140"/>
    </location>
</feature>
<dbReference type="HOGENOM" id="CLU_1635911_0_0_1"/>
<dbReference type="EMBL" id="KE652217">
    <property type="protein sequence ID" value="EQL03332.1"/>
    <property type="molecule type" value="Genomic_DNA"/>
</dbReference>
<dbReference type="AlphaFoldDB" id="T5ANL0"/>
<sequence>MDTIHQATDMSNGHAPVPRSLLPRRPFYQHAVNTMYWSNCVTRNALPGDTKLSKKWWPSMKNDGPLQLKQWRTVVGQVVTYMAYHKTRYGFILTDRCLVVLRLTRLRETPGRAATPHKRAAAGPVRLPSDESTEEDDEDDKTFHDDDALYWDYENPEFAVVA</sequence>
<feature type="region of interest" description="Disordered" evidence="1">
    <location>
        <begin position="111"/>
        <end position="143"/>
    </location>
</feature>
<proteinExistence type="predicted"/>
<organism evidence="2 3">
    <name type="scientific">Ophiocordyceps sinensis (strain Co18 / CGMCC 3.14243)</name>
    <name type="common">Yarsagumba caterpillar fungus</name>
    <name type="synonym">Hirsutella sinensis</name>
    <dbReference type="NCBI Taxonomy" id="911162"/>
    <lineage>
        <taxon>Eukaryota</taxon>
        <taxon>Fungi</taxon>
        <taxon>Dikarya</taxon>
        <taxon>Ascomycota</taxon>
        <taxon>Pezizomycotina</taxon>
        <taxon>Sordariomycetes</taxon>
        <taxon>Hypocreomycetidae</taxon>
        <taxon>Hypocreales</taxon>
        <taxon>Ophiocordycipitaceae</taxon>
        <taxon>Ophiocordyceps</taxon>
    </lineage>
</organism>
<evidence type="ECO:0000313" key="3">
    <source>
        <dbReference type="Proteomes" id="UP000019374"/>
    </source>
</evidence>
<gene>
    <name evidence="2" type="ORF">OCS_00948</name>
</gene>
<reference evidence="2 3" key="1">
    <citation type="journal article" date="2013" name="Chin. Sci. Bull.">
        <title>Genome survey uncovers the secrets of sex and lifestyle in caterpillar fungus.</title>
        <authorList>
            <person name="Hu X."/>
            <person name="Zhang Y."/>
            <person name="Xiao G."/>
            <person name="Zheng P."/>
            <person name="Xia Y."/>
            <person name="Zhang X."/>
            <person name="St Leger R.J."/>
            <person name="Liu X."/>
            <person name="Wang C."/>
        </authorList>
    </citation>
    <scope>NUCLEOTIDE SEQUENCE [LARGE SCALE GENOMIC DNA]</scope>
    <source>
        <strain evidence="3">Co18 / CGMCC 3.14243</strain>
        <tissue evidence="2">Fruit-body</tissue>
    </source>
</reference>